<dbReference type="RefSeq" id="WP_027033381.1">
    <property type="nucleotide sequence ID" value="NZ_CP033367.1"/>
</dbReference>
<dbReference type="Proteomes" id="UP000503017">
    <property type="component" value="Chromosome"/>
</dbReference>
<organism evidence="1 2">
    <name type="scientific">Mesorhizobium loti R88b</name>
    <dbReference type="NCBI Taxonomy" id="935548"/>
    <lineage>
        <taxon>Bacteria</taxon>
        <taxon>Pseudomonadati</taxon>
        <taxon>Pseudomonadota</taxon>
        <taxon>Alphaproteobacteria</taxon>
        <taxon>Hyphomicrobiales</taxon>
        <taxon>Phyllobacteriaceae</taxon>
        <taxon>Mesorhizobium</taxon>
    </lineage>
</organism>
<dbReference type="EMBL" id="CP033367">
    <property type="protein sequence ID" value="QKD05664.1"/>
    <property type="molecule type" value="Genomic_DNA"/>
</dbReference>
<reference evidence="1 2" key="1">
    <citation type="submission" date="2018-10" db="EMBL/GenBank/DDBJ databases">
        <authorList>
            <person name="Perry B.J."/>
            <person name="Sullivan J.T."/>
            <person name="Murphy R.J.T."/>
            <person name="Ramsay J.P."/>
            <person name="Ronson C.W."/>
        </authorList>
    </citation>
    <scope>NUCLEOTIDE SEQUENCE [LARGE SCALE GENOMIC DNA]</scope>
    <source>
        <strain evidence="1 2">R88b</strain>
    </source>
</reference>
<sequence>MTAIGYVNKQENGSYKGQLRTLSVRADIDIVPNRSKSADNHPDFRVLTQGVEVGAGWVRTGETSGNDYVSLSIAAPEFGPRKLYANLGRAAGQDDQDTYAVIWNPAD</sequence>
<dbReference type="Pfam" id="PF05284">
    <property type="entry name" value="DUF736"/>
    <property type="match status" value="1"/>
</dbReference>
<name>A0A6M7WZQ4_RHILI</name>
<proteinExistence type="predicted"/>
<evidence type="ECO:0000313" key="2">
    <source>
        <dbReference type="Proteomes" id="UP000503017"/>
    </source>
</evidence>
<accession>A0A6M7WZQ4</accession>
<gene>
    <name evidence="1" type="ORF">EB235_32735</name>
</gene>
<dbReference type="AlphaFoldDB" id="A0A6M7WZQ4"/>
<dbReference type="GeneID" id="66686146"/>
<dbReference type="InterPro" id="IPR007948">
    <property type="entry name" value="DUF736"/>
</dbReference>
<evidence type="ECO:0000313" key="1">
    <source>
        <dbReference type="EMBL" id="QKD05664.1"/>
    </source>
</evidence>
<protein>
    <submittedName>
        <fullName evidence="1">DUF736 domain-containing protein</fullName>
    </submittedName>
</protein>